<evidence type="ECO:0000313" key="4">
    <source>
        <dbReference type="Proteomes" id="UP000799779"/>
    </source>
</evidence>
<keyword evidence="4" id="KW-1185">Reference proteome</keyword>
<gene>
    <name evidence="3" type="ORF">P154DRAFT_561011</name>
</gene>
<keyword evidence="2" id="KW-0472">Membrane</keyword>
<dbReference type="OrthoDB" id="3563303at2759"/>
<proteinExistence type="predicted"/>
<reference evidence="3" key="1">
    <citation type="journal article" date="2020" name="Stud. Mycol.">
        <title>101 Dothideomycetes genomes: a test case for predicting lifestyles and emergence of pathogens.</title>
        <authorList>
            <person name="Haridas S."/>
            <person name="Albert R."/>
            <person name="Binder M."/>
            <person name="Bloem J."/>
            <person name="Labutti K."/>
            <person name="Salamov A."/>
            <person name="Andreopoulos B."/>
            <person name="Baker S."/>
            <person name="Barry K."/>
            <person name="Bills G."/>
            <person name="Bluhm B."/>
            <person name="Cannon C."/>
            <person name="Castanera R."/>
            <person name="Culley D."/>
            <person name="Daum C."/>
            <person name="Ezra D."/>
            <person name="Gonzalez J."/>
            <person name="Henrissat B."/>
            <person name="Kuo A."/>
            <person name="Liang C."/>
            <person name="Lipzen A."/>
            <person name="Lutzoni F."/>
            <person name="Magnuson J."/>
            <person name="Mondo S."/>
            <person name="Nolan M."/>
            <person name="Ohm R."/>
            <person name="Pangilinan J."/>
            <person name="Park H.-J."/>
            <person name="Ramirez L."/>
            <person name="Alfaro M."/>
            <person name="Sun H."/>
            <person name="Tritt A."/>
            <person name="Yoshinaga Y."/>
            <person name="Zwiers L.-H."/>
            <person name="Turgeon B."/>
            <person name="Goodwin S."/>
            <person name="Spatafora J."/>
            <person name="Crous P."/>
            <person name="Grigoriev I."/>
        </authorList>
    </citation>
    <scope>NUCLEOTIDE SEQUENCE</scope>
    <source>
        <strain evidence="3">CBS 123094</strain>
    </source>
</reference>
<keyword evidence="2" id="KW-0812">Transmembrane</keyword>
<sequence length="308" mass="32807">MDTQLFRSSSQDTLTEIPSALNGGKKASIVSIDSFPSSASIVSCSSSSSSPITSTSYRFPPRSGSRTEHYLDWTLKFLGVVSAVLFGIWAPVSYQAQTSGNKSSDEVQSKLVERVESLGEDMEALRSVVEGLGKLRAWEICEGRQALEACKALSSQLPLNSLLNDLISPHPSHNPSFRRSLTSPSPTPLPSSVSYPAGGLPSKVLPTPITTIPFQDSQSPNATPSHPHTRGLITPAPTSSAIFPGPGLGIVPGMDMEISATMPLFIGLGFVVFVALTVMAIAGSNKVKRRIMREKGAWGRGRRGEVIL</sequence>
<keyword evidence="2" id="KW-1133">Transmembrane helix</keyword>
<evidence type="ECO:0000256" key="2">
    <source>
        <dbReference type="SAM" id="Phobius"/>
    </source>
</evidence>
<dbReference type="EMBL" id="ML977570">
    <property type="protein sequence ID" value="KAF2003855.1"/>
    <property type="molecule type" value="Genomic_DNA"/>
</dbReference>
<evidence type="ECO:0008006" key="5">
    <source>
        <dbReference type="Google" id="ProtNLM"/>
    </source>
</evidence>
<protein>
    <recommendedName>
        <fullName evidence="5">Transmembrane protein</fullName>
    </recommendedName>
</protein>
<dbReference type="AlphaFoldDB" id="A0A6A5WXP3"/>
<evidence type="ECO:0000256" key="1">
    <source>
        <dbReference type="SAM" id="MobiDB-lite"/>
    </source>
</evidence>
<organism evidence="3 4">
    <name type="scientific">Amniculicola lignicola CBS 123094</name>
    <dbReference type="NCBI Taxonomy" id="1392246"/>
    <lineage>
        <taxon>Eukaryota</taxon>
        <taxon>Fungi</taxon>
        <taxon>Dikarya</taxon>
        <taxon>Ascomycota</taxon>
        <taxon>Pezizomycotina</taxon>
        <taxon>Dothideomycetes</taxon>
        <taxon>Pleosporomycetidae</taxon>
        <taxon>Pleosporales</taxon>
        <taxon>Amniculicolaceae</taxon>
        <taxon>Amniculicola</taxon>
    </lineage>
</organism>
<feature type="region of interest" description="Disordered" evidence="1">
    <location>
        <begin position="173"/>
        <end position="235"/>
    </location>
</feature>
<feature type="transmembrane region" description="Helical" evidence="2">
    <location>
        <begin position="264"/>
        <end position="283"/>
    </location>
</feature>
<evidence type="ECO:0000313" key="3">
    <source>
        <dbReference type="EMBL" id="KAF2003855.1"/>
    </source>
</evidence>
<dbReference type="Proteomes" id="UP000799779">
    <property type="component" value="Unassembled WGS sequence"/>
</dbReference>
<accession>A0A6A5WXP3</accession>
<feature type="compositionally biased region" description="Polar residues" evidence="1">
    <location>
        <begin position="208"/>
        <end position="226"/>
    </location>
</feature>
<feature type="compositionally biased region" description="Low complexity" evidence="1">
    <location>
        <begin position="173"/>
        <end position="196"/>
    </location>
</feature>
<name>A0A6A5WXP3_9PLEO</name>